<feature type="binding site" evidence="7">
    <location>
        <position position="140"/>
    </location>
    <ligand>
        <name>substrate</name>
    </ligand>
</feature>
<dbReference type="GO" id="GO:0006508">
    <property type="term" value="P:proteolysis"/>
    <property type="evidence" value="ECO:0007669"/>
    <property type="project" value="UniProtKB-KW"/>
</dbReference>
<proteinExistence type="predicted"/>
<feature type="domain" description="PDZ" evidence="10">
    <location>
        <begin position="292"/>
        <end position="376"/>
    </location>
</feature>
<dbReference type="InterPro" id="IPR011782">
    <property type="entry name" value="Pept_S1C_Do"/>
</dbReference>
<evidence type="ECO:0000256" key="5">
    <source>
        <dbReference type="ARBA" id="ARBA00022825"/>
    </source>
</evidence>
<keyword evidence="4" id="KW-0378">Hydrolase</keyword>
<feature type="signal peptide" evidence="9">
    <location>
        <begin position="1"/>
        <end position="33"/>
    </location>
</feature>
<evidence type="ECO:0000256" key="9">
    <source>
        <dbReference type="SAM" id="SignalP"/>
    </source>
</evidence>
<feature type="active site" description="Charge relay system" evidence="6">
    <location>
        <position position="140"/>
    </location>
</feature>
<evidence type="ECO:0000313" key="11">
    <source>
        <dbReference type="EMBL" id="KYF68096.1"/>
    </source>
</evidence>
<feature type="binding site" evidence="7">
    <location>
        <begin position="242"/>
        <end position="244"/>
    </location>
    <ligand>
        <name>substrate</name>
    </ligand>
</feature>
<dbReference type="InterPro" id="IPR001478">
    <property type="entry name" value="PDZ"/>
</dbReference>
<feature type="active site" description="Charge relay system" evidence="6">
    <location>
        <position position="244"/>
    </location>
</feature>
<dbReference type="RefSeq" id="WP_061609348.1">
    <property type="nucleotide sequence ID" value="NZ_JEMA01000592.1"/>
</dbReference>
<dbReference type="NCBIfam" id="TIGR02037">
    <property type="entry name" value="degP_htrA_DO"/>
    <property type="match status" value="1"/>
</dbReference>
<dbReference type="Proteomes" id="UP000075260">
    <property type="component" value="Unassembled WGS sequence"/>
</dbReference>
<feature type="binding site" evidence="7">
    <location>
        <begin position="260"/>
        <end position="264"/>
    </location>
    <ligand>
        <name>substrate</name>
    </ligand>
</feature>
<dbReference type="PROSITE" id="PS50106">
    <property type="entry name" value="PDZ"/>
    <property type="match status" value="2"/>
</dbReference>
<keyword evidence="1 11" id="KW-0645">Protease</keyword>
<evidence type="ECO:0000259" key="10">
    <source>
        <dbReference type="PROSITE" id="PS50106"/>
    </source>
</evidence>
<dbReference type="EMBL" id="JEMA01000592">
    <property type="protein sequence ID" value="KYF68096.1"/>
    <property type="molecule type" value="Genomic_DNA"/>
</dbReference>
<evidence type="ECO:0000256" key="1">
    <source>
        <dbReference type="ARBA" id="ARBA00022670"/>
    </source>
</evidence>
<evidence type="ECO:0000256" key="2">
    <source>
        <dbReference type="ARBA" id="ARBA00022729"/>
    </source>
</evidence>
<dbReference type="PRINTS" id="PR00834">
    <property type="entry name" value="PROTEASES2C"/>
</dbReference>
<dbReference type="AlphaFoldDB" id="A0A150QK73"/>
<organism evidence="11 12">
    <name type="scientific">Sorangium cellulosum</name>
    <name type="common">Polyangium cellulosum</name>
    <dbReference type="NCBI Taxonomy" id="56"/>
    <lineage>
        <taxon>Bacteria</taxon>
        <taxon>Pseudomonadati</taxon>
        <taxon>Myxococcota</taxon>
        <taxon>Polyangia</taxon>
        <taxon>Polyangiales</taxon>
        <taxon>Polyangiaceae</taxon>
        <taxon>Sorangium</taxon>
    </lineage>
</organism>
<feature type="domain" description="PDZ" evidence="10">
    <location>
        <begin position="409"/>
        <end position="483"/>
    </location>
</feature>
<dbReference type="SMART" id="SM00228">
    <property type="entry name" value="PDZ"/>
    <property type="match status" value="2"/>
</dbReference>
<evidence type="ECO:0000256" key="4">
    <source>
        <dbReference type="ARBA" id="ARBA00022801"/>
    </source>
</evidence>
<evidence type="ECO:0000256" key="7">
    <source>
        <dbReference type="PIRSR" id="PIRSR611782-2"/>
    </source>
</evidence>
<feature type="binding site" evidence="7">
    <location>
        <position position="170"/>
    </location>
    <ligand>
        <name>substrate</name>
    </ligand>
</feature>
<keyword evidence="5" id="KW-0720">Serine protease</keyword>
<feature type="region of interest" description="Disordered" evidence="8">
    <location>
        <begin position="386"/>
        <end position="414"/>
    </location>
</feature>
<dbReference type="Gene3D" id="2.40.10.120">
    <property type="match status" value="1"/>
</dbReference>
<dbReference type="PANTHER" id="PTHR43343">
    <property type="entry name" value="PEPTIDASE S12"/>
    <property type="match status" value="1"/>
</dbReference>
<evidence type="ECO:0000256" key="3">
    <source>
        <dbReference type="ARBA" id="ARBA00022737"/>
    </source>
</evidence>
<feature type="active site" description="Charge relay system" evidence="6">
    <location>
        <position position="170"/>
    </location>
</feature>
<dbReference type="SUPFAM" id="SSF50494">
    <property type="entry name" value="Trypsin-like serine proteases"/>
    <property type="match status" value="1"/>
</dbReference>
<dbReference type="Pfam" id="PF13365">
    <property type="entry name" value="Trypsin_2"/>
    <property type="match status" value="1"/>
</dbReference>
<dbReference type="InterPro" id="IPR036034">
    <property type="entry name" value="PDZ_sf"/>
</dbReference>
<sequence length="495" mass="51180">MIQAVSSRSRASVLALLSMAALSLGGCGQQAHATPPSTQAAAVAAPDAAPPVSTVTLPPAPAPVPATFDVAALSERVRPMVVNITTTHESSGREGLDPFEFFFGPQGGRGAPRGGPRPTQTALGTGFIIDPSGYVVTNEHVIHEASGVRVRLADEREFEAEVVGRDPKLDLALLRLKGASGLPVAPLGTSEQLRVGEHVLAVGNPFGLGHTVTLGIVSAKARAIGAGPYDDFIQTDASINPGNSGGPLFNWRGEVVGINTAIRAGANGIGFAIPIDALKDVLPQLREKGFVERGKLGLLFQPVTRDLAAALKLDSPRGALVAELEPGGAAARAGIKAGDVIVEVNGVPIVHAEELRRNVARNAPGSEIKVTVVRAEKRHEVVARLDALQDEEGDAASRPRPTQGARPDRQQSAEKLGIQVSDAAGGGVRVDGFAPGINVQEIQVGDVILEINGAPVKDVAGLRAAIAKVKDGSVALLKVRRGKVVQFAAVPLPAR</sequence>
<accession>A0A150QK73</accession>
<evidence type="ECO:0000313" key="12">
    <source>
        <dbReference type="Proteomes" id="UP000075260"/>
    </source>
</evidence>
<protein>
    <submittedName>
        <fullName evidence="11">Serine protease</fullName>
    </submittedName>
</protein>
<dbReference type="OrthoDB" id="9758917at2"/>
<dbReference type="InterPro" id="IPR001940">
    <property type="entry name" value="Peptidase_S1C"/>
</dbReference>
<dbReference type="PANTHER" id="PTHR43343:SF3">
    <property type="entry name" value="PROTEASE DO-LIKE 8, CHLOROPLASTIC"/>
    <property type="match status" value="1"/>
</dbReference>
<keyword evidence="2 9" id="KW-0732">Signal</keyword>
<dbReference type="CDD" id="cd10839">
    <property type="entry name" value="cpPDZ1_DegP-like"/>
    <property type="match status" value="1"/>
</dbReference>
<dbReference type="Pfam" id="PF13180">
    <property type="entry name" value="PDZ_2"/>
    <property type="match status" value="2"/>
</dbReference>
<keyword evidence="3" id="KW-0677">Repeat</keyword>
<evidence type="ECO:0000256" key="8">
    <source>
        <dbReference type="SAM" id="MobiDB-lite"/>
    </source>
</evidence>
<name>A0A150QK73_SORCE</name>
<dbReference type="Gene3D" id="2.30.42.10">
    <property type="match status" value="2"/>
</dbReference>
<dbReference type="GO" id="GO:0004252">
    <property type="term" value="F:serine-type endopeptidase activity"/>
    <property type="evidence" value="ECO:0007669"/>
    <property type="project" value="InterPro"/>
</dbReference>
<evidence type="ECO:0000256" key="6">
    <source>
        <dbReference type="PIRSR" id="PIRSR611782-1"/>
    </source>
</evidence>
<dbReference type="InterPro" id="IPR009003">
    <property type="entry name" value="Peptidase_S1_PA"/>
</dbReference>
<comment type="caution">
    <text evidence="11">The sequence shown here is derived from an EMBL/GenBank/DDBJ whole genome shotgun (WGS) entry which is preliminary data.</text>
</comment>
<dbReference type="InterPro" id="IPR051201">
    <property type="entry name" value="Chloro_Bact_Ser_Proteases"/>
</dbReference>
<feature type="chain" id="PRO_5039229121" evidence="9">
    <location>
        <begin position="34"/>
        <end position="495"/>
    </location>
</feature>
<dbReference type="SUPFAM" id="SSF50156">
    <property type="entry name" value="PDZ domain-like"/>
    <property type="match status" value="2"/>
</dbReference>
<gene>
    <name evidence="11" type="ORF">BE15_15320</name>
</gene>
<reference evidence="11 12" key="1">
    <citation type="submission" date="2014-02" db="EMBL/GenBank/DDBJ databases">
        <title>The small core and large imbalanced accessory genome model reveals a collaborative survival strategy of Sorangium cellulosum strains in nature.</title>
        <authorList>
            <person name="Han K."/>
            <person name="Peng R."/>
            <person name="Blom J."/>
            <person name="Li Y.-Z."/>
        </authorList>
    </citation>
    <scope>NUCLEOTIDE SEQUENCE [LARGE SCALE GENOMIC DNA]</scope>
    <source>
        <strain evidence="11 12">So0008-312</strain>
    </source>
</reference>